<proteinExistence type="predicted"/>
<reference evidence="1" key="1">
    <citation type="submission" date="2014-11" db="EMBL/GenBank/DDBJ databases">
        <authorList>
            <person name="Amaro Gonzalez C."/>
        </authorList>
    </citation>
    <scope>NUCLEOTIDE SEQUENCE</scope>
</reference>
<reference evidence="1" key="2">
    <citation type="journal article" date="2015" name="Fish Shellfish Immunol.">
        <title>Early steps in the European eel (Anguilla anguilla)-Vibrio vulnificus interaction in the gills: Role of the RtxA13 toxin.</title>
        <authorList>
            <person name="Callol A."/>
            <person name="Pajuelo D."/>
            <person name="Ebbesson L."/>
            <person name="Teles M."/>
            <person name="MacKenzie S."/>
            <person name="Amaro C."/>
        </authorList>
    </citation>
    <scope>NUCLEOTIDE SEQUENCE</scope>
</reference>
<sequence>MLVREMVKASSSECLLQSCGYSPLMRL</sequence>
<evidence type="ECO:0000313" key="1">
    <source>
        <dbReference type="EMBL" id="JAH87807.1"/>
    </source>
</evidence>
<dbReference type="EMBL" id="GBXM01020770">
    <property type="protein sequence ID" value="JAH87807.1"/>
    <property type="molecule type" value="Transcribed_RNA"/>
</dbReference>
<protein>
    <submittedName>
        <fullName evidence="1">Uncharacterized protein</fullName>
    </submittedName>
</protein>
<name>A0A0E9WBU1_ANGAN</name>
<accession>A0A0E9WBU1</accession>
<organism evidence="1">
    <name type="scientific">Anguilla anguilla</name>
    <name type="common">European freshwater eel</name>
    <name type="synonym">Muraena anguilla</name>
    <dbReference type="NCBI Taxonomy" id="7936"/>
    <lineage>
        <taxon>Eukaryota</taxon>
        <taxon>Metazoa</taxon>
        <taxon>Chordata</taxon>
        <taxon>Craniata</taxon>
        <taxon>Vertebrata</taxon>
        <taxon>Euteleostomi</taxon>
        <taxon>Actinopterygii</taxon>
        <taxon>Neopterygii</taxon>
        <taxon>Teleostei</taxon>
        <taxon>Anguilliformes</taxon>
        <taxon>Anguillidae</taxon>
        <taxon>Anguilla</taxon>
    </lineage>
</organism>
<dbReference type="AlphaFoldDB" id="A0A0E9WBU1"/>